<dbReference type="EMBL" id="JACHFW010000001">
    <property type="protein sequence ID" value="MBB5263449.1"/>
    <property type="molecule type" value="Genomic_DNA"/>
</dbReference>
<keyword evidence="4 9" id="KW-0812">Transmembrane</keyword>
<accession>A0A7W8H7W8</accession>
<name>A0A7W8H7W8_9FIRM</name>
<evidence type="ECO:0000313" key="10">
    <source>
        <dbReference type="EMBL" id="MBB5263449.1"/>
    </source>
</evidence>
<keyword evidence="11" id="KW-1185">Reference proteome</keyword>
<dbReference type="PANTHER" id="PTHR33910">
    <property type="entry name" value="PROTEIN TRANSLOCASE SUBUNIT SECE"/>
    <property type="match status" value="1"/>
</dbReference>
<keyword evidence="8 9" id="KW-0472">Membrane</keyword>
<keyword evidence="7 9" id="KW-0811">Translocation</keyword>
<dbReference type="RefSeq" id="WP_183771176.1">
    <property type="nucleotide sequence ID" value="NZ_JACHFW010000001.1"/>
</dbReference>
<sequence length="67" mass="7424">MGDTAQKVKKPSKFSQIKAEFKKVIWPDKATAAKRTIAVVVISVILGVIIAILDFIFKYGIDFLISL</sequence>
<dbReference type="GO" id="GO:0009306">
    <property type="term" value="P:protein secretion"/>
    <property type="evidence" value="ECO:0007669"/>
    <property type="project" value="UniProtKB-UniRule"/>
</dbReference>
<dbReference type="Pfam" id="PF00584">
    <property type="entry name" value="SecE"/>
    <property type="match status" value="1"/>
</dbReference>
<comment type="function">
    <text evidence="9">Essential subunit of the Sec protein translocation channel SecYEG. Clamps together the 2 halves of SecY. May contact the channel plug during translocation.</text>
</comment>
<reference evidence="10 11" key="1">
    <citation type="submission" date="2020-08" db="EMBL/GenBank/DDBJ databases">
        <title>Genomic Encyclopedia of Type Strains, Phase IV (KMG-IV): sequencing the most valuable type-strain genomes for metagenomic binning, comparative biology and taxonomic classification.</title>
        <authorList>
            <person name="Goeker M."/>
        </authorList>
    </citation>
    <scope>NUCLEOTIDE SEQUENCE [LARGE SCALE GENOMIC DNA]</scope>
    <source>
        <strain evidence="10 11">DSM 106146</strain>
    </source>
</reference>
<dbReference type="InterPro" id="IPR038379">
    <property type="entry name" value="SecE_sf"/>
</dbReference>
<protein>
    <recommendedName>
        <fullName evidence="9">Protein translocase subunit SecE</fullName>
    </recommendedName>
</protein>
<dbReference type="PANTHER" id="PTHR33910:SF1">
    <property type="entry name" value="PROTEIN TRANSLOCASE SUBUNIT SECE"/>
    <property type="match status" value="1"/>
</dbReference>
<evidence type="ECO:0000256" key="1">
    <source>
        <dbReference type="ARBA" id="ARBA00004370"/>
    </source>
</evidence>
<evidence type="ECO:0000256" key="9">
    <source>
        <dbReference type="HAMAP-Rule" id="MF_00422"/>
    </source>
</evidence>
<comment type="similarity">
    <text evidence="9">Belongs to the SecE/SEC61-gamma family.</text>
</comment>
<dbReference type="GO" id="GO:0008320">
    <property type="term" value="F:protein transmembrane transporter activity"/>
    <property type="evidence" value="ECO:0007669"/>
    <property type="project" value="UniProtKB-UniRule"/>
</dbReference>
<evidence type="ECO:0000256" key="3">
    <source>
        <dbReference type="ARBA" id="ARBA00022475"/>
    </source>
</evidence>
<evidence type="ECO:0000256" key="6">
    <source>
        <dbReference type="ARBA" id="ARBA00022989"/>
    </source>
</evidence>
<comment type="subcellular location">
    <subcellularLocation>
        <location evidence="9">Cell membrane</location>
        <topology evidence="9">Single-pass membrane protein</topology>
    </subcellularLocation>
    <subcellularLocation>
        <location evidence="1">Membrane</location>
    </subcellularLocation>
</comment>
<dbReference type="AlphaFoldDB" id="A0A7W8H7W8"/>
<evidence type="ECO:0000256" key="2">
    <source>
        <dbReference type="ARBA" id="ARBA00022448"/>
    </source>
</evidence>
<dbReference type="GO" id="GO:0043952">
    <property type="term" value="P:protein transport by the Sec complex"/>
    <property type="evidence" value="ECO:0007669"/>
    <property type="project" value="UniProtKB-UniRule"/>
</dbReference>
<gene>
    <name evidence="9" type="primary">secE</name>
    <name evidence="10" type="ORF">HNP82_000543</name>
</gene>
<comment type="subunit">
    <text evidence="9">Component of the Sec protein translocase complex. Heterotrimer consisting of SecY, SecE and SecG subunits. The heterotrimers can form oligomers, although 1 heterotrimer is thought to be able to translocate proteins. Interacts with the ribosome. Interacts with SecDF, and other proteins may be involved. Interacts with SecA.</text>
</comment>
<dbReference type="GO" id="GO:0005886">
    <property type="term" value="C:plasma membrane"/>
    <property type="evidence" value="ECO:0007669"/>
    <property type="project" value="UniProtKB-SubCell"/>
</dbReference>
<dbReference type="HAMAP" id="MF_00422">
    <property type="entry name" value="SecE"/>
    <property type="match status" value="1"/>
</dbReference>
<dbReference type="Proteomes" id="UP000543642">
    <property type="component" value="Unassembled WGS sequence"/>
</dbReference>
<proteinExistence type="inferred from homology"/>
<evidence type="ECO:0000256" key="5">
    <source>
        <dbReference type="ARBA" id="ARBA00022927"/>
    </source>
</evidence>
<dbReference type="Gene3D" id="1.20.5.1030">
    <property type="entry name" value="Preprotein translocase secy subunit"/>
    <property type="match status" value="1"/>
</dbReference>
<dbReference type="NCBIfam" id="TIGR00964">
    <property type="entry name" value="secE_bact"/>
    <property type="match status" value="1"/>
</dbReference>
<dbReference type="InterPro" id="IPR005807">
    <property type="entry name" value="SecE_bac"/>
</dbReference>
<evidence type="ECO:0000256" key="8">
    <source>
        <dbReference type="ARBA" id="ARBA00023136"/>
    </source>
</evidence>
<evidence type="ECO:0000313" key="11">
    <source>
        <dbReference type="Proteomes" id="UP000543642"/>
    </source>
</evidence>
<evidence type="ECO:0000256" key="7">
    <source>
        <dbReference type="ARBA" id="ARBA00023010"/>
    </source>
</evidence>
<dbReference type="InterPro" id="IPR001901">
    <property type="entry name" value="Translocase_SecE/Sec61-g"/>
</dbReference>
<dbReference type="GO" id="GO:0006605">
    <property type="term" value="P:protein targeting"/>
    <property type="evidence" value="ECO:0007669"/>
    <property type="project" value="UniProtKB-UniRule"/>
</dbReference>
<feature type="transmembrane region" description="Helical" evidence="9">
    <location>
        <begin position="37"/>
        <end position="57"/>
    </location>
</feature>
<dbReference type="GO" id="GO:0065002">
    <property type="term" value="P:intracellular protein transmembrane transport"/>
    <property type="evidence" value="ECO:0007669"/>
    <property type="project" value="UniProtKB-UniRule"/>
</dbReference>
<keyword evidence="6 9" id="KW-1133">Transmembrane helix</keyword>
<organism evidence="10 11">
    <name type="scientific">Catenibacillus scindens</name>
    <dbReference type="NCBI Taxonomy" id="673271"/>
    <lineage>
        <taxon>Bacteria</taxon>
        <taxon>Bacillati</taxon>
        <taxon>Bacillota</taxon>
        <taxon>Clostridia</taxon>
        <taxon>Lachnospirales</taxon>
        <taxon>Lachnospiraceae</taxon>
        <taxon>Catenibacillus</taxon>
    </lineage>
</organism>
<evidence type="ECO:0000256" key="4">
    <source>
        <dbReference type="ARBA" id="ARBA00022692"/>
    </source>
</evidence>
<keyword evidence="5 9" id="KW-0653">Protein transport</keyword>
<keyword evidence="2 9" id="KW-0813">Transport</keyword>
<comment type="caution">
    <text evidence="10">The sequence shown here is derived from an EMBL/GenBank/DDBJ whole genome shotgun (WGS) entry which is preliminary data.</text>
</comment>
<keyword evidence="3 9" id="KW-1003">Cell membrane</keyword>